<sequence>MDHERLCFIHCRNASAVGNCECDCLGVSQPARRLVSDGMLATFVRTALALLTRYCNSIQKKQHNKLLCDECWLRFPWTNDSRGVRGSFLFLLLLCFCVVVCAAPPLVCVRTLREECRHDGPLSPCVHAVEPCVPLLFASPSSICVLVLRQGCVCVCPAAVEWSVCRAWCAAYGACLAAALSSCGVPSVCLPHLSSPLLLSMSLTVQISSTPLNDHTHDDDVPSAVRPVGACPVLLPVRVRGRAYSAY</sequence>
<proteinExistence type="predicted"/>
<keyword evidence="1" id="KW-0472">Membrane</keyword>
<reference evidence="2 3" key="1">
    <citation type="journal article" date="2014" name="Genome Announc.">
        <title>Trypanosoma cruzi Clone Dm28c Draft Genome Sequence.</title>
        <authorList>
            <person name="Grisard E.C."/>
            <person name="Teixeira S.M."/>
            <person name="de Almeida L.G."/>
            <person name="Stoco P.H."/>
            <person name="Gerber A.L."/>
            <person name="Talavera-Lopez C."/>
            <person name="Lima O.C."/>
            <person name="Andersson B."/>
            <person name="de Vasconcelos A.T."/>
        </authorList>
    </citation>
    <scope>NUCLEOTIDE SEQUENCE [LARGE SCALE GENOMIC DNA]</scope>
    <source>
        <strain evidence="2 3">Dm28c</strain>
    </source>
</reference>
<dbReference type="AlphaFoldDB" id="V5BDM2"/>
<keyword evidence="1" id="KW-1133">Transmembrane helix</keyword>
<organism evidence="2 3">
    <name type="scientific">Trypanosoma cruzi Dm28c</name>
    <dbReference type="NCBI Taxonomy" id="1416333"/>
    <lineage>
        <taxon>Eukaryota</taxon>
        <taxon>Discoba</taxon>
        <taxon>Euglenozoa</taxon>
        <taxon>Kinetoplastea</taxon>
        <taxon>Metakinetoplastina</taxon>
        <taxon>Trypanosomatida</taxon>
        <taxon>Trypanosomatidae</taxon>
        <taxon>Trypanosoma</taxon>
        <taxon>Schizotrypanum</taxon>
    </lineage>
</organism>
<name>V5BDM2_TRYCR</name>
<protein>
    <submittedName>
        <fullName evidence="2">Mucin TcMUC</fullName>
    </submittedName>
</protein>
<dbReference type="VEuPathDB" id="TriTrypDB:TCDM_07889"/>
<feature type="transmembrane region" description="Helical" evidence="1">
    <location>
        <begin position="88"/>
        <end position="107"/>
    </location>
</feature>
<evidence type="ECO:0000256" key="1">
    <source>
        <dbReference type="SAM" id="Phobius"/>
    </source>
</evidence>
<keyword evidence="1" id="KW-0812">Transmembrane</keyword>
<gene>
    <name evidence="2" type="ORF">TCDM_07889</name>
</gene>
<comment type="caution">
    <text evidence="2">The sequence shown here is derived from an EMBL/GenBank/DDBJ whole genome shotgun (WGS) entry which is preliminary data.</text>
</comment>
<evidence type="ECO:0000313" key="3">
    <source>
        <dbReference type="Proteomes" id="UP000017861"/>
    </source>
</evidence>
<evidence type="ECO:0000313" key="2">
    <source>
        <dbReference type="EMBL" id="ESS64122.1"/>
    </source>
</evidence>
<accession>V5BDM2</accession>
<dbReference type="EMBL" id="AYLP01000100">
    <property type="protein sequence ID" value="ESS64122.1"/>
    <property type="molecule type" value="Genomic_DNA"/>
</dbReference>
<dbReference type="Proteomes" id="UP000017861">
    <property type="component" value="Unassembled WGS sequence"/>
</dbReference>